<evidence type="ECO:0000313" key="3">
    <source>
        <dbReference type="Proteomes" id="UP000587462"/>
    </source>
</evidence>
<reference evidence="2 3" key="1">
    <citation type="submission" date="2020-04" db="EMBL/GenBank/DDBJ databases">
        <title>Draft Genome Sequence of Streptomyces morookaense DSM 40503, an 8-azaguanine-producing strain.</title>
        <authorList>
            <person name="Qi J."/>
            <person name="Gao J.-M."/>
        </authorList>
    </citation>
    <scope>NUCLEOTIDE SEQUENCE [LARGE SCALE GENOMIC DNA]</scope>
    <source>
        <strain evidence="2 3">DSM 40503</strain>
    </source>
</reference>
<accession>A0A7Y7B3U9</accession>
<keyword evidence="1" id="KW-0732">Signal</keyword>
<sequence>MNRTFRLVSATALAVALGAGVTATAVAAPTAAPAAPSAASSSVAAKPALTAKADVASVDAWQNFHVTGKATGIAAGTKVTLQQKQGAKWVSLPATVSVDKNSAYSMRVKLGIKGKNFLRIAGGGAVSPVFTVTVH</sequence>
<name>A0A7Y7B3U9_STRMO</name>
<evidence type="ECO:0000313" key="2">
    <source>
        <dbReference type="EMBL" id="NVK78545.1"/>
    </source>
</evidence>
<feature type="signal peptide" evidence="1">
    <location>
        <begin position="1"/>
        <end position="27"/>
    </location>
</feature>
<dbReference type="AlphaFoldDB" id="A0A7Y7B3U9"/>
<protein>
    <submittedName>
        <fullName evidence="2">Uncharacterized protein</fullName>
    </submittedName>
</protein>
<gene>
    <name evidence="2" type="ORF">HG542_12795</name>
</gene>
<organism evidence="2 3">
    <name type="scientific">Streptomyces morookaense</name>
    <name type="common">Streptoverticillium morookaense</name>
    <dbReference type="NCBI Taxonomy" id="1970"/>
    <lineage>
        <taxon>Bacteria</taxon>
        <taxon>Bacillati</taxon>
        <taxon>Actinomycetota</taxon>
        <taxon>Actinomycetes</taxon>
        <taxon>Kitasatosporales</taxon>
        <taxon>Streptomycetaceae</taxon>
        <taxon>Streptomyces</taxon>
    </lineage>
</organism>
<dbReference type="EMBL" id="JABBXF010000025">
    <property type="protein sequence ID" value="NVK78545.1"/>
    <property type="molecule type" value="Genomic_DNA"/>
</dbReference>
<keyword evidence="3" id="KW-1185">Reference proteome</keyword>
<comment type="caution">
    <text evidence="2">The sequence shown here is derived from an EMBL/GenBank/DDBJ whole genome shotgun (WGS) entry which is preliminary data.</text>
</comment>
<evidence type="ECO:0000256" key="1">
    <source>
        <dbReference type="SAM" id="SignalP"/>
    </source>
</evidence>
<dbReference type="RefSeq" id="WP_171080587.1">
    <property type="nucleotide sequence ID" value="NZ_BNBU01000005.1"/>
</dbReference>
<proteinExistence type="predicted"/>
<feature type="chain" id="PRO_5038930481" evidence="1">
    <location>
        <begin position="28"/>
        <end position="135"/>
    </location>
</feature>
<dbReference type="Proteomes" id="UP000587462">
    <property type="component" value="Unassembled WGS sequence"/>
</dbReference>